<keyword evidence="2" id="KW-1185">Reference proteome</keyword>
<reference evidence="1 2" key="1">
    <citation type="submission" date="2024-01" db="EMBL/GenBank/DDBJ databases">
        <title>Horizontal gene transfer in Aeromonas trota.</title>
        <authorList>
            <person name="Otero Olarra J.E."/>
            <person name="Perez Valdespino A."/>
        </authorList>
    </citation>
    <scope>NUCLEOTIDE SEQUENCE [LARGE SCALE GENOMIC DNA]</scope>
    <source>
        <strain evidence="1 2">9.1</strain>
    </source>
</reference>
<name>A0ABU9J6E3_AEREN</name>
<accession>A0ABU9J6E3</accession>
<dbReference type="Gene3D" id="1.10.10.10">
    <property type="entry name" value="Winged helix-like DNA-binding domain superfamily/Winged helix DNA-binding domain"/>
    <property type="match status" value="1"/>
</dbReference>
<dbReference type="Proteomes" id="UP001491613">
    <property type="component" value="Unassembled WGS sequence"/>
</dbReference>
<dbReference type="EMBL" id="JAZDDP010000001">
    <property type="protein sequence ID" value="MEL3918158.1"/>
    <property type="molecule type" value="Genomic_DNA"/>
</dbReference>
<dbReference type="RefSeq" id="WP_342016564.1">
    <property type="nucleotide sequence ID" value="NZ_JAVTII010000001.1"/>
</dbReference>
<dbReference type="InterPro" id="IPR036388">
    <property type="entry name" value="WH-like_DNA-bd_sf"/>
</dbReference>
<evidence type="ECO:0000313" key="1">
    <source>
        <dbReference type="EMBL" id="MEL3918158.1"/>
    </source>
</evidence>
<evidence type="ECO:0000313" key="2">
    <source>
        <dbReference type="Proteomes" id="UP001491613"/>
    </source>
</evidence>
<gene>
    <name evidence="1" type="ORF">V1482_01880</name>
</gene>
<proteinExistence type="predicted"/>
<protein>
    <submittedName>
        <fullName evidence="1">Uncharacterized protein</fullName>
    </submittedName>
</protein>
<sequence>MQSEDLFEEVAAWALQQGSFISSLQLCDKFHLSYPAAGQLIRKLITHPRVMSEFKREKCVVNLQQARSMLMVRVIKVNSVPFGPPQPPKSHFQTSEQRGAVLPRRKDDAVVEKLRHLVARMPR</sequence>
<organism evidence="1 2">
    <name type="scientific">Aeromonas enteropelogenes</name>
    <name type="common">Aeromonas trota</name>
    <dbReference type="NCBI Taxonomy" id="29489"/>
    <lineage>
        <taxon>Bacteria</taxon>
        <taxon>Pseudomonadati</taxon>
        <taxon>Pseudomonadota</taxon>
        <taxon>Gammaproteobacteria</taxon>
        <taxon>Aeromonadales</taxon>
        <taxon>Aeromonadaceae</taxon>
        <taxon>Aeromonas</taxon>
    </lineage>
</organism>
<comment type="caution">
    <text evidence="1">The sequence shown here is derived from an EMBL/GenBank/DDBJ whole genome shotgun (WGS) entry which is preliminary data.</text>
</comment>